<evidence type="ECO:0000256" key="4">
    <source>
        <dbReference type="ARBA" id="ARBA00022475"/>
    </source>
</evidence>
<dbReference type="InterPro" id="IPR003004">
    <property type="entry name" value="GspF/PilC"/>
</dbReference>
<dbReference type="InterPro" id="IPR042094">
    <property type="entry name" value="T2SS_GspF_sf"/>
</dbReference>
<dbReference type="InterPro" id="IPR001992">
    <property type="entry name" value="T2SS_GspF/T4SS_PilC_CS"/>
</dbReference>
<comment type="caution">
    <text evidence="11">The sequence shown here is derived from an EMBL/GenBank/DDBJ whole genome shotgun (WGS) entry which is preliminary data.</text>
</comment>
<feature type="domain" description="Type II secretion system protein GspF" evidence="10">
    <location>
        <begin position="68"/>
        <end position="187"/>
    </location>
</feature>
<feature type="transmembrane region" description="Helical" evidence="9">
    <location>
        <begin position="362"/>
        <end position="387"/>
    </location>
</feature>
<dbReference type="AlphaFoldDB" id="A0A437S894"/>
<evidence type="ECO:0000256" key="5">
    <source>
        <dbReference type="ARBA" id="ARBA00022692"/>
    </source>
</evidence>
<dbReference type="GO" id="GO:0009306">
    <property type="term" value="P:protein secretion"/>
    <property type="evidence" value="ECO:0007669"/>
    <property type="project" value="InterPro"/>
</dbReference>
<accession>A0A437S894</accession>
<keyword evidence="4" id="KW-1003">Cell membrane</keyword>
<evidence type="ECO:0000259" key="10">
    <source>
        <dbReference type="Pfam" id="PF00482"/>
    </source>
</evidence>
<organism evidence="11 12">
    <name type="scientific">Anaerosphaera multitolerans</name>
    <dbReference type="NCBI Taxonomy" id="2487351"/>
    <lineage>
        <taxon>Bacteria</taxon>
        <taxon>Bacillati</taxon>
        <taxon>Bacillota</taxon>
        <taxon>Tissierellia</taxon>
        <taxon>Tissierellales</taxon>
        <taxon>Peptoniphilaceae</taxon>
        <taxon>Anaerosphaera</taxon>
    </lineage>
</organism>
<dbReference type="PRINTS" id="PR00812">
    <property type="entry name" value="BCTERIALGSPF"/>
</dbReference>
<dbReference type="Gene3D" id="1.20.81.30">
    <property type="entry name" value="Type II secretion system (T2SS), domain F"/>
    <property type="match status" value="2"/>
</dbReference>
<dbReference type="Proteomes" id="UP000288812">
    <property type="component" value="Unassembled WGS sequence"/>
</dbReference>
<dbReference type="InterPro" id="IPR018076">
    <property type="entry name" value="T2SS_GspF_dom"/>
</dbReference>
<feature type="transmembrane region" description="Helical" evidence="9">
    <location>
        <begin position="206"/>
        <end position="236"/>
    </location>
</feature>
<dbReference type="EMBL" id="RLIH01000003">
    <property type="protein sequence ID" value="RVU55309.1"/>
    <property type="molecule type" value="Genomic_DNA"/>
</dbReference>
<comment type="similarity">
    <text evidence="2 8">Belongs to the GSP F family.</text>
</comment>
<comment type="subcellular location">
    <subcellularLocation>
        <location evidence="1 8">Cell membrane</location>
        <topology evidence="1 8">Multi-pass membrane protein</topology>
    </subcellularLocation>
</comment>
<keyword evidence="5 8" id="KW-0812">Transmembrane</keyword>
<dbReference type="PANTHER" id="PTHR30012">
    <property type="entry name" value="GENERAL SECRETION PATHWAY PROTEIN"/>
    <property type="match status" value="1"/>
</dbReference>
<sequence>MIYKCKVINKFNEVVEEFIETDSKELVLEILRDRNLKPITIERESYGNRELKISKKIFSGEDIQILLYELYVMTKSKIPIPKSFKILSLQEKGKKRESLISIYEDLNRGIPLSESMQKSKLFPSFIVNMVSIGENSSDISIIFKNLSNYYIKEGMLNKKIQGALIYPIILILVTVIIVNFLVFNILPTFENIFNNSDVDLPKMTTFLINISKFINANIIIILLIIISILIVLIIFFKSELGKRKRDSVKLKSSFYRLILGNKILNMMYFLIKSKATVSSTLNIVSKSVENVIIEEKLKSSMDDLKKGVELSTTFKNLKIFPNMVISMLQVGEESSNFEEILKSLVEYYEHEIRLKENRLIQLIEPITIVILSIIVGYVVISIAVPMFDITNRI</sequence>
<dbReference type="PROSITE" id="PS00874">
    <property type="entry name" value="T2SP_F"/>
    <property type="match status" value="1"/>
</dbReference>
<keyword evidence="3 8" id="KW-0813">Transport</keyword>
<evidence type="ECO:0000256" key="2">
    <source>
        <dbReference type="ARBA" id="ARBA00005745"/>
    </source>
</evidence>
<keyword evidence="6 9" id="KW-1133">Transmembrane helix</keyword>
<evidence type="ECO:0000313" key="12">
    <source>
        <dbReference type="Proteomes" id="UP000288812"/>
    </source>
</evidence>
<gene>
    <name evidence="11" type="ORF">EF514_03290</name>
</gene>
<dbReference type="OrthoDB" id="9805682at2"/>
<evidence type="ECO:0000256" key="7">
    <source>
        <dbReference type="ARBA" id="ARBA00023136"/>
    </source>
</evidence>
<name>A0A437S894_9FIRM</name>
<evidence type="ECO:0000256" key="8">
    <source>
        <dbReference type="RuleBase" id="RU003923"/>
    </source>
</evidence>
<keyword evidence="12" id="KW-1185">Reference proteome</keyword>
<feature type="transmembrane region" description="Helical" evidence="9">
    <location>
        <begin position="164"/>
        <end position="186"/>
    </location>
</feature>
<evidence type="ECO:0000256" key="9">
    <source>
        <dbReference type="SAM" id="Phobius"/>
    </source>
</evidence>
<dbReference type="RefSeq" id="WP_127723799.1">
    <property type="nucleotide sequence ID" value="NZ_RLIH01000003.1"/>
</dbReference>
<evidence type="ECO:0000313" key="11">
    <source>
        <dbReference type="EMBL" id="RVU55309.1"/>
    </source>
</evidence>
<evidence type="ECO:0000256" key="3">
    <source>
        <dbReference type="ARBA" id="ARBA00022448"/>
    </source>
</evidence>
<protein>
    <submittedName>
        <fullName evidence="11">Type II secretion system F family protein</fullName>
    </submittedName>
</protein>
<keyword evidence="7 9" id="KW-0472">Membrane</keyword>
<dbReference type="Pfam" id="PF00482">
    <property type="entry name" value="T2SSF"/>
    <property type="match status" value="2"/>
</dbReference>
<dbReference type="PANTHER" id="PTHR30012:SF0">
    <property type="entry name" value="TYPE II SECRETION SYSTEM PROTEIN F-RELATED"/>
    <property type="match status" value="1"/>
</dbReference>
<dbReference type="GO" id="GO:0005886">
    <property type="term" value="C:plasma membrane"/>
    <property type="evidence" value="ECO:0007669"/>
    <property type="project" value="UniProtKB-SubCell"/>
</dbReference>
<reference evidence="11 12" key="1">
    <citation type="submission" date="2018-11" db="EMBL/GenBank/DDBJ databases">
        <title>Genome sequencing and assembly of Anaerosphaera sp. nov., GS7-6-2.</title>
        <authorList>
            <person name="Rettenmaier R."/>
            <person name="Liebl W."/>
            <person name="Zverlov V."/>
        </authorList>
    </citation>
    <scope>NUCLEOTIDE SEQUENCE [LARGE SCALE GENOMIC DNA]</scope>
    <source>
        <strain evidence="11 12">GS7-6-2</strain>
    </source>
</reference>
<proteinExistence type="inferred from homology"/>
<feature type="domain" description="Type II secretion system protein GspF" evidence="10">
    <location>
        <begin position="264"/>
        <end position="385"/>
    </location>
</feature>
<evidence type="ECO:0000256" key="1">
    <source>
        <dbReference type="ARBA" id="ARBA00004651"/>
    </source>
</evidence>
<evidence type="ECO:0000256" key="6">
    <source>
        <dbReference type="ARBA" id="ARBA00022989"/>
    </source>
</evidence>